<organism evidence="2 3">
    <name type="scientific">Bionectria ochroleuca</name>
    <name type="common">Gliocladium roseum</name>
    <dbReference type="NCBI Taxonomy" id="29856"/>
    <lineage>
        <taxon>Eukaryota</taxon>
        <taxon>Fungi</taxon>
        <taxon>Dikarya</taxon>
        <taxon>Ascomycota</taxon>
        <taxon>Pezizomycotina</taxon>
        <taxon>Sordariomycetes</taxon>
        <taxon>Hypocreomycetidae</taxon>
        <taxon>Hypocreales</taxon>
        <taxon>Bionectriaceae</taxon>
        <taxon>Clonostachys</taxon>
    </lineage>
</organism>
<comment type="caution">
    <text evidence="2">The sequence shown here is derived from an EMBL/GenBank/DDBJ whole genome shotgun (WGS) entry which is preliminary data.</text>
</comment>
<evidence type="ECO:0000256" key="1">
    <source>
        <dbReference type="SAM" id="MobiDB-lite"/>
    </source>
</evidence>
<dbReference type="EMBL" id="CABFNS010000887">
    <property type="protein sequence ID" value="VUC34496.1"/>
    <property type="molecule type" value="Genomic_DNA"/>
</dbReference>
<protein>
    <submittedName>
        <fullName evidence="2">Uncharacterized protein</fullName>
    </submittedName>
</protein>
<gene>
    <name evidence="2" type="ORF">CLO192961_LOCUS383853</name>
</gene>
<proteinExistence type="predicted"/>
<name>A0ABY6USX4_BIOOC</name>
<evidence type="ECO:0000313" key="3">
    <source>
        <dbReference type="Proteomes" id="UP000766486"/>
    </source>
</evidence>
<feature type="region of interest" description="Disordered" evidence="1">
    <location>
        <begin position="159"/>
        <end position="205"/>
    </location>
</feature>
<accession>A0ABY6USX4</accession>
<sequence length="557" mass="62128">MEEALRITAGEPSIQERNSYFHGLPSRPKLVARSNIEVKFKPGNGGIWWPITKSLSPASPNHKIASLWVWDSPLQRDIFNALSGIDWKAIDVLRIGLDPNPECPEVPVPGRPHVLLVSVKPDSTTWQQAYPAVMSCRRILQQHGIDDIHCEMKESPVSRAYDPSVLEEEEPDPAAESSLPVPNAAPPTAPKLISQSQGVRDGDLNMNHRTMASECLGGTIASYLHPRRQGGKGLYLRRMDTGAILMLTCRHVVFKEEEPKTYQHSLELQSPRPVIQPGSGTHRKMLDFINSNIKTLDGRTGRLQNNFDLPEERQKALITTCNEEQVSSNMWKDYLISIKDVETRIIGHVLFSPEYGCGICPSGSVRLRNWALVELHPDKHQTDIRDLKNVVALSLTDLRAITVAAATEIHKYDYSLFDLEGLLQLEGIVHEDEIRRPRTMSKNKEPVMVVAMFGPSSERSIGLSNSIMSVTRSVVNGRVEKSEEWCILCRKEVYGRDKGYFSEPDDLASCVWDTSGRVAGILSAGNGAGIHDVTYATPIEWLLHDIRTQSGIDVELA</sequence>
<keyword evidence="3" id="KW-1185">Reference proteome</keyword>
<evidence type="ECO:0000313" key="2">
    <source>
        <dbReference type="EMBL" id="VUC34496.1"/>
    </source>
</evidence>
<dbReference type="Proteomes" id="UP000766486">
    <property type="component" value="Unassembled WGS sequence"/>
</dbReference>
<reference evidence="2 3" key="1">
    <citation type="submission" date="2019-06" db="EMBL/GenBank/DDBJ databases">
        <authorList>
            <person name="Broberg M."/>
        </authorList>
    </citation>
    <scope>NUCLEOTIDE SEQUENCE [LARGE SCALE GENOMIC DNA]</scope>
</reference>